<dbReference type="EMBL" id="AP027728">
    <property type="protein sequence ID" value="BDZ40051.1"/>
    <property type="molecule type" value="Genomic_DNA"/>
</dbReference>
<dbReference type="Proteomes" id="UP001321543">
    <property type="component" value="Chromosome"/>
</dbReference>
<gene>
    <name evidence="1" type="ORF">GCM10025863_26650</name>
</gene>
<reference evidence="2" key="1">
    <citation type="journal article" date="2019" name="Int. J. Syst. Evol. Microbiol.">
        <title>The Global Catalogue of Microorganisms (GCM) 10K type strain sequencing project: providing services to taxonomists for standard genome sequencing and annotation.</title>
        <authorList>
            <consortium name="The Broad Institute Genomics Platform"/>
            <consortium name="The Broad Institute Genome Sequencing Center for Infectious Disease"/>
            <person name="Wu L."/>
            <person name="Ma J."/>
        </authorList>
    </citation>
    <scope>NUCLEOTIDE SEQUENCE [LARGE SCALE GENOMIC DNA]</scope>
    <source>
        <strain evidence="2">NBRC 106310</strain>
    </source>
</reference>
<organism evidence="1 2">
    <name type="scientific">Microbacterium suwonense</name>
    <dbReference type="NCBI Taxonomy" id="683047"/>
    <lineage>
        <taxon>Bacteria</taxon>
        <taxon>Bacillati</taxon>
        <taxon>Actinomycetota</taxon>
        <taxon>Actinomycetes</taxon>
        <taxon>Micrococcales</taxon>
        <taxon>Microbacteriaceae</taxon>
        <taxon>Microbacterium</taxon>
    </lineage>
</organism>
<keyword evidence="2" id="KW-1185">Reference proteome</keyword>
<protein>
    <submittedName>
        <fullName evidence="1">Uncharacterized protein</fullName>
    </submittedName>
</protein>
<accession>A0ABN6X9E1</accession>
<evidence type="ECO:0000313" key="1">
    <source>
        <dbReference type="EMBL" id="BDZ40051.1"/>
    </source>
</evidence>
<evidence type="ECO:0000313" key="2">
    <source>
        <dbReference type="Proteomes" id="UP001321543"/>
    </source>
</evidence>
<proteinExistence type="predicted"/>
<name>A0ABN6X9E1_9MICO</name>
<sequence>MTAPVTPIGTKIDISAFVSASVDILRPPGPVALPGATPPRLRAAIGRFHPSRERFGIIPETDA</sequence>